<feature type="transmembrane region" description="Helical" evidence="6">
    <location>
        <begin position="65"/>
        <end position="83"/>
    </location>
</feature>
<evidence type="ECO:0000256" key="1">
    <source>
        <dbReference type="ARBA" id="ARBA00004651"/>
    </source>
</evidence>
<feature type="transmembrane region" description="Helical" evidence="6">
    <location>
        <begin position="35"/>
        <end position="53"/>
    </location>
</feature>
<reference evidence="7 8" key="1">
    <citation type="submission" date="2018-12" db="EMBL/GenBank/DDBJ databases">
        <title>Mesorhizobium carbonis sp. nov., isolated from coal mine water.</title>
        <authorList>
            <person name="Xin W."/>
            <person name="Xu Z."/>
            <person name="Xiang F."/>
            <person name="Zhang J."/>
            <person name="Xi L."/>
            <person name="Liu J."/>
        </authorList>
    </citation>
    <scope>NUCLEOTIDE SEQUENCE [LARGE SCALE GENOMIC DNA]</scope>
    <source>
        <strain evidence="7 8">B2.3</strain>
    </source>
</reference>
<proteinExistence type="predicted"/>
<feature type="transmembrane region" description="Helical" evidence="6">
    <location>
        <begin position="95"/>
        <end position="115"/>
    </location>
</feature>
<organism evidence="7 8">
    <name type="scientific">Aquibium carbonis</name>
    <dbReference type="NCBI Taxonomy" id="2495581"/>
    <lineage>
        <taxon>Bacteria</taxon>
        <taxon>Pseudomonadati</taxon>
        <taxon>Pseudomonadota</taxon>
        <taxon>Alphaproteobacteria</taxon>
        <taxon>Hyphomicrobiales</taxon>
        <taxon>Phyllobacteriaceae</taxon>
        <taxon>Aquibium</taxon>
    </lineage>
</organism>
<comment type="subcellular location">
    <subcellularLocation>
        <location evidence="1">Cell membrane</location>
        <topology evidence="1">Multi-pass membrane protein</topology>
    </subcellularLocation>
</comment>
<dbReference type="OrthoDB" id="259025at2"/>
<evidence type="ECO:0000256" key="5">
    <source>
        <dbReference type="ARBA" id="ARBA00023136"/>
    </source>
</evidence>
<dbReference type="AlphaFoldDB" id="A0A429YFI5"/>
<evidence type="ECO:0000256" key="4">
    <source>
        <dbReference type="ARBA" id="ARBA00022989"/>
    </source>
</evidence>
<dbReference type="Pfam" id="PF09678">
    <property type="entry name" value="Caa3_CtaG"/>
    <property type="match status" value="1"/>
</dbReference>
<dbReference type="GO" id="GO:0005886">
    <property type="term" value="C:plasma membrane"/>
    <property type="evidence" value="ECO:0007669"/>
    <property type="project" value="UniProtKB-SubCell"/>
</dbReference>
<feature type="non-terminal residue" evidence="7">
    <location>
        <position position="1"/>
    </location>
</feature>
<dbReference type="EMBL" id="RWKW01000145">
    <property type="protein sequence ID" value="RST80198.1"/>
    <property type="molecule type" value="Genomic_DNA"/>
</dbReference>
<accession>A0A429YFI5</accession>
<comment type="caution">
    <text evidence="7">The sequence shown here is derived from an EMBL/GenBank/DDBJ whole genome shotgun (WGS) entry which is preliminary data.</text>
</comment>
<evidence type="ECO:0000256" key="6">
    <source>
        <dbReference type="SAM" id="Phobius"/>
    </source>
</evidence>
<keyword evidence="2" id="KW-1003">Cell membrane</keyword>
<protein>
    <submittedName>
        <fullName evidence="7">Cytochrome c oxidase caa3-type, assembly factor CtaG-like protein</fullName>
    </submittedName>
</protein>
<keyword evidence="8" id="KW-1185">Reference proteome</keyword>
<evidence type="ECO:0000256" key="3">
    <source>
        <dbReference type="ARBA" id="ARBA00022692"/>
    </source>
</evidence>
<dbReference type="Proteomes" id="UP000278398">
    <property type="component" value="Unassembled WGS sequence"/>
</dbReference>
<gene>
    <name evidence="7" type="ORF">EJC49_24655</name>
</gene>
<name>A0A429YFI5_9HYPH</name>
<keyword evidence="4 6" id="KW-1133">Transmembrane helix</keyword>
<evidence type="ECO:0000313" key="8">
    <source>
        <dbReference type="Proteomes" id="UP000278398"/>
    </source>
</evidence>
<dbReference type="RefSeq" id="WP_126702578.1">
    <property type="nucleotide sequence ID" value="NZ_RWKW01000145.1"/>
</dbReference>
<keyword evidence="5 6" id="KW-0472">Membrane</keyword>
<feature type="transmembrane region" description="Helical" evidence="6">
    <location>
        <begin position="173"/>
        <end position="198"/>
    </location>
</feature>
<dbReference type="InterPro" id="IPR019108">
    <property type="entry name" value="Caa3_assmbl_CtaG-rel"/>
</dbReference>
<evidence type="ECO:0000256" key="2">
    <source>
        <dbReference type="ARBA" id="ARBA00022475"/>
    </source>
</evidence>
<sequence length="200" mass="20786">RAAAAALAAAALLLALLWLGPLPRMAGSAFSPHMILHLGVTVVAGPLIAFGLIGLARDRTIRHPVALALGASLFEMLVVWGWHAPVLHELAAARFPAFVAQQASFLAAGVLIWAASFMGNTRAAAGVGVFAMLFTFMHMAMLGLLLTLAPDLVYAPAFCLGAWGLDPLDDQRLGGALMAVLGGLPYLAGGLALTWRLLAD</sequence>
<feature type="transmembrane region" description="Helical" evidence="6">
    <location>
        <begin position="127"/>
        <end position="148"/>
    </location>
</feature>
<keyword evidence="3 6" id="KW-0812">Transmembrane</keyword>
<evidence type="ECO:0000313" key="7">
    <source>
        <dbReference type="EMBL" id="RST80198.1"/>
    </source>
</evidence>